<evidence type="ECO:0000256" key="6">
    <source>
        <dbReference type="HAMAP-Rule" id="MF_00479"/>
    </source>
</evidence>
<evidence type="ECO:0000256" key="3">
    <source>
        <dbReference type="ARBA" id="ARBA00022630"/>
    </source>
</evidence>
<comment type="function">
    <text evidence="6">Part of a membrane-bound complex that couples electron transfer with translocation of ions across the membrane.</text>
</comment>
<keyword evidence="6" id="KW-0997">Cell inner membrane</keyword>
<keyword evidence="4 6" id="KW-0288">FMN</keyword>
<feature type="modified residue" description="FMN phosphoryl threonine" evidence="6">
    <location>
        <position position="181"/>
    </location>
</feature>
<keyword evidence="3 6" id="KW-0285">Flavoprotein</keyword>
<dbReference type="GO" id="GO:0022900">
    <property type="term" value="P:electron transport chain"/>
    <property type="evidence" value="ECO:0007669"/>
    <property type="project" value="UniProtKB-UniRule"/>
</dbReference>
<reference evidence="9 10" key="1">
    <citation type="submission" date="2020-08" db="EMBL/GenBank/DDBJ databases">
        <title>Genomic Encyclopedia of Type Strains, Phase IV (KMG-IV): sequencing the most valuable type-strain genomes for metagenomic binning, comparative biology and taxonomic classification.</title>
        <authorList>
            <person name="Goeker M."/>
        </authorList>
    </citation>
    <scope>NUCLEOTIDE SEQUENCE [LARGE SCALE GENOMIC DNA]</scope>
    <source>
        <strain evidence="9 10">DSM 26723</strain>
    </source>
</reference>
<keyword evidence="1 6" id="KW-0813">Transport</keyword>
<dbReference type="InterPro" id="IPR007329">
    <property type="entry name" value="FMN-bd"/>
</dbReference>
<feature type="domain" description="FMN-binding" evidence="8">
    <location>
        <begin position="106"/>
        <end position="198"/>
    </location>
</feature>
<keyword evidence="6" id="KW-1003">Cell membrane</keyword>
<evidence type="ECO:0000256" key="2">
    <source>
        <dbReference type="ARBA" id="ARBA00022553"/>
    </source>
</evidence>
<sequence>MATRADSLSRPASAAILIACAVAFAAVLSLVAGATHDRIERNRQAWIQQRLDALVAPSSHDNDLLTDRIDVVSPDILGIPQPVPIYRARRNGEPVAAILHTVAPDGYHGPIGLLVAIAYDGSLIGVQVVRHQETPGLGDQFENRRRDWIENFRGRSLADPPQQRWSVRKDGGDFDSFTGATLTPRAIVKATRRALEYYGARRDQIFATSSGASP</sequence>
<name>A0A841HF68_9GAMM</name>
<keyword evidence="2 6" id="KW-0597">Phosphoprotein</keyword>
<dbReference type="NCBIfam" id="TIGR01947">
    <property type="entry name" value="rnfG"/>
    <property type="match status" value="1"/>
</dbReference>
<dbReference type="InterPro" id="IPR010209">
    <property type="entry name" value="Ion_transpt_RnfG/RsxG"/>
</dbReference>
<keyword evidence="6" id="KW-1278">Translocase</keyword>
<evidence type="ECO:0000256" key="5">
    <source>
        <dbReference type="ARBA" id="ARBA00022982"/>
    </source>
</evidence>
<dbReference type="PANTHER" id="PTHR36118:SF1">
    <property type="entry name" value="ION-TRANSLOCATING OXIDOREDUCTASE COMPLEX SUBUNIT G"/>
    <property type="match status" value="1"/>
</dbReference>
<proteinExistence type="inferred from homology"/>
<dbReference type="EC" id="7.-.-.-" evidence="6"/>
<comment type="cofactor">
    <cofactor evidence="6">
        <name>FMN</name>
        <dbReference type="ChEBI" id="CHEBI:58210"/>
    </cofactor>
</comment>
<dbReference type="SMART" id="SM00900">
    <property type="entry name" value="FMN_bind"/>
    <property type="match status" value="1"/>
</dbReference>
<protein>
    <recommendedName>
        <fullName evidence="6">Ion-translocating oxidoreductase complex subunit G</fullName>
        <ecNumber evidence="6">7.-.-.-</ecNumber>
    </recommendedName>
    <alternativeName>
        <fullName evidence="6">Rnf electron transport complex subunit G</fullName>
    </alternativeName>
</protein>
<accession>A0A841HF68</accession>
<evidence type="ECO:0000256" key="4">
    <source>
        <dbReference type="ARBA" id="ARBA00022643"/>
    </source>
</evidence>
<dbReference type="HAMAP" id="MF_00479">
    <property type="entry name" value="RsxG_RnfG"/>
    <property type="match status" value="1"/>
</dbReference>
<feature type="transmembrane region" description="Helical" evidence="7">
    <location>
        <begin position="12"/>
        <end position="34"/>
    </location>
</feature>
<dbReference type="GO" id="GO:0005886">
    <property type="term" value="C:plasma membrane"/>
    <property type="evidence" value="ECO:0007669"/>
    <property type="project" value="UniProtKB-SubCell"/>
</dbReference>
<dbReference type="AlphaFoldDB" id="A0A841HF68"/>
<comment type="similarity">
    <text evidence="6">Belongs to the RnfG family.</text>
</comment>
<comment type="subcellular location">
    <subcellularLocation>
        <location evidence="6">Cell inner membrane</location>
        <topology evidence="6">Single-pass membrane protein</topology>
    </subcellularLocation>
</comment>
<dbReference type="PANTHER" id="PTHR36118">
    <property type="entry name" value="ION-TRANSLOCATING OXIDOREDUCTASE COMPLEX SUBUNIT G"/>
    <property type="match status" value="1"/>
</dbReference>
<dbReference type="RefSeq" id="WP_184329207.1">
    <property type="nucleotide sequence ID" value="NZ_JACHHZ010000001.1"/>
</dbReference>
<dbReference type="GO" id="GO:0009055">
    <property type="term" value="F:electron transfer activity"/>
    <property type="evidence" value="ECO:0007669"/>
    <property type="project" value="InterPro"/>
</dbReference>
<keyword evidence="10" id="KW-1185">Reference proteome</keyword>
<evidence type="ECO:0000313" key="10">
    <source>
        <dbReference type="Proteomes" id="UP000588068"/>
    </source>
</evidence>
<keyword evidence="6 7" id="KW-1133">Transmembrane helix</keyword>
<evidence type="ECO:0000256" key="7">
    <source>
        <dbReference type="SAM" id="Phobius"/>
    </source>
</evidence>
<dbReference type="PIRSF" id="PIRSF006091">
    <property type="entry name" value="E_trnsport_RnfG"/>
    <property type="match status" value="1"/>
</dbReference>
<evidence type="ECO:0000259" key="8">
    <source>
        <dbReference type="SMART" id="SM00900"/>
    </source>
</evidence>
<dbReference type="EMBL" id="JACHHZ010000001">
    <property type="protein sequence ID" value="MBB6091406.1"/>
    <property type="molecule type" value="Genomic_DNA"/>
</dbReference>
<dbReference type="Proteomes" id="UP000588068">
    <property type="component" value="Unassembled WGS sequence"/>
</dbReference>
<dbReference type="Pfam" id="PF04205">
    <property type="entry name" value="FMN_bind"/>
    <property type="match status" value="1"/>
</dbReference>
<keyword evidence="6 7" id="KW-0812">Transmembrane</keyword>
<comment type="caution">
    <text evidence="9">The sequence shown here is derived from an EMBL/GenBank/DDBJ whole genome shotgun (WGS) entry which is preliminary data.</text>
</comment>
<comment type="subunit">
    <text evidence="6">The complex is composed of six subunits: RnfA, RnfB, RnfC, RnfD, RnfE and RnfG.</text>
</comment>
<keyword evidence="5 6" id="KW-0249">Electron transport</keyword>
<evidence type="ECO:0000256" key="1">
    <source>
        <dbReference type="ARBA" id="ARBA00022448"/>
    </source>
</evidence>
<organism evidence="9 10">
    <name type="scientific">Povalibacter uvarum</name>
    <dbReference type="NCBI Taxonomy" id="732238"/>
    <lineage>
        <taxon>Bacteria</taxon>
        <taxon>Pseudomonadati</taxon>
        <taxon>Pseudomonadota</taxon>
        <taxon>Gammaproteobacteria</taxon>
        <taxon>Steroidobacterales</taxon>
        <taxon>Steroidobacteraceae</taxon>
        <taxon>Povalibacter</taxon>
    </lineage>
</organism>
<dbReference type="NCBIfam" id="NF002519">
    <property type="entry name" value="PRK01908.1"/>
    <property type="match status" value="1"/>
</dbReference>
<keyword evidence="6 7" id="KW-0472">Membrane</keyword>
<dbReference type="GO" id="GO:0010181">
    <property type="term" value="F:FMN binding"/>
    <property type="evidence" value="ECO:0007669"/>
    <property type="project" value="InterPro"/>
</dbReference>
<gene>
    <name evidence="6" type="primary">rnfG</name>
    <name evidence="9" type="ORF">HNQ60_000252</name>
</gene>
<evidence type="ECO:0000313" key="9">
    <source>
        <dbReference type="EMBL" id="MBB6091406.1"/>
    </source>
</evidence>